<dbReference type="GO" id="GO:0004673">
    <property type="term" value="F:protein histidine kinase activity"/>
    <property type="evidence" value="ECO:0007669"/>
    <property type="project" value="UniProtKB-EC"/>
</dbReference>
<reference evidence="5" key="1">
    <citation type="journal article" date="2019" name="Int. J. Syst. Evol. Microbiol.">
        <title>The Global Catalogue of Microorganisms (GCM) 10K type strain sequencing project: providing services to taxonomists for standard genome sequencing and annotation.</title>
        <authorList>
            <consortium name="The Broad Institute Genomics Platform"/>
            <consortium name="The Broad Institute Genome Sequencing Center for Infectious Disease"/>
            <person name="Wu L."/>
            <person name="Ma J."/>
        </authorList>
    </citation>
    <scope>NUCLEOTIDE SEQUENCE [LARGE SCALE GENOMIC DNA]</scope>
    <source>
        <strain evidence="5">KCTC 52925</strain>
    </source>
</reference>
<dbReference type="Pfam" id="PF06580">
    <property type="entry name" value="His_kinase"/>
    <property type="match status" value="1"/>
</dbReference>
<feature type="domain" description="Signal transduction histidine kinase internal region" evidence="3">
    <location>
        <begin position="73"/>
        <end position="150"/>
    </location>
</feature>
<feature type="coiled-coil region" evidence="1">
    <location>
        <begin position="53"/>
        <end position="80"/>
    </location>
</feature>
<dbReference type="PANTHER" id="PTHR34220:SF7">
    <property type="entry name" value="SENSOR HISTIDINE KINASE YPDA"/>
    <property type="match status" value="1"/>
</dbReference>
<evidence type="ECO:0000313" key="5">
    <source>
        <dbReference type="Proteomes" id="UP001597438"/>
    </source>
</evidence>
<dbReference type="EC" id="2.7.13.3" evidence="4"/>
<evidence type="ECO:0000256" key="2">
    <source>
        <dbReference type="SAM" id="Phobius"/>
    </source>
</evidence>
<keyword evidence="4" id="KW-0418">Kinase</keyword>
<keyword evidence="1" id="KW-0175">Coiled coil</keyword>
<dbReference type="InterPro" id="IPR050640">
    <property type="entry name" value="Bact_2-comp_sensor_kinase"/>
</dbReference>
<evidence type="ECO:0000259" key="3">
    <source>
        <dbReference type="Pfam" id="PF06580"/>
    </source>
</evidence>
<keyword evidence="5" id="KW-1185">Reference proteome</keyword>
<evidence type="ECO:0000256" key="1">
    <source>
        <dbReference type="SAM" id="Coils"/>
    </source>
</evidence>
<dbReference type="Proteomes" id="UP001597438">
    <property type="component" value="Unassembled WGS sequence"/>
</dbReference>
<evidence type="ECO:0000313" key="4">
    <source>
        <dbReference type="EMBL" id="MFD2832393.1"/>
    </source>
</evidence>
<gene>
    <name evidence="4" type="ORF">ACFSYS_03780</name>
</gene>
<accession>A0ABW5X4V3</accession>
<keyword evidence="2" id="KW-0812">Transmembrane</keyword>
<keyword evidence="4" id="KW-0808">Transferase</keyword>
<dbReference type="RefSeq" id="WP_347709970.1">
    <property type="nucleotide sequence ID" value="NZ_JBHUOJ010000008.1"/>
</dbReference>
<protein>
    <submittedName>
        <fullName evidence="4">Sensor histidine kinase</fullName>
        <ecNumber evidence="4">2.7.13.3</ecNumber>
    </submittedName>
</protein>
<keyword evidence="2" id="KW-0472">Membrane</keyword>
<comment type="caution">
    <text evidence="4">The sequence shown here is derived from an EMBL/GenBank/DDBJ whole genome shotgun (WGS) entry which is preliminary data.</text>
</comment>
<proteinExistence type="predicted"/>
<dbReference type="Gene3D" id="3.30.565.10">
    <property type="entry name" value="Histidine kinase-like ATPase, C-terminal domain"/>
    <property type="match status" value="1"/>
</dbReference>
<organism evidence="4 5">
    <name type="scientific">Christiangramia antarctica</name>
    <dbReference type="NCBI Taxonomy" id="2058158"/>
    <lineage>
        <taxon>Bacteria</taxon>
        <taxon>Pseudomonadati</taxon>
        <taxon>Bacteroidota</taxon>
        <taxon>Flavobacteriia</taxon>
        <taxon>Flavobacteriales</taxon>
        <taxon>Flavobacteriaceae</taxon>
        <taxon>Christiangramia</taxon>
    </lineage>
</organism>
<dbReference type="InterPro" id="IPR036890">
    <property type="entry name" value="HATPase_C_sf"/>
</dbReference>
<feature type="transmembrane region" description="Helical" evidence="2">
    <location>
        <begin position="31"/>
        <end position="56"/>
    </location>
</feature>
<dbReference type="PANTHER" id="PTHR34220">
    <property type="entry name" value="SENSOR HISTIDINE KINASE YPDA"/>
    <property type="match status" value="1"/>
</dbReference>
<name>A0ABW5X4V3_9FLAO</name>
<sequence length="264" mass="30925">MVLLKFELTFQLISHNVWREGPETSNFTLDYAIVMMLGEFYVITFVTAIKITIDWLRETKRASRLKKEQLETELRFLRSQISPHFFLNTLNNIYALSLEKSEKTPGIILKLSELMRYLLYDTSKRLQDLEKEIMCVINYLDLEKLRHDDHLKVRLNISGEIQHKKIPPMLLIPFVENAFKHGAKKNNGQVLIDIDMSIKNDFLHFEITNDLAQPTISKISSETGGIGIANVEKRLRLSYNENDYKLEYGKQNDRYCVYFKLKVG</sequence>
<dbReference type="EMBL" id="JBHUOJ010000008">
    <property type="protein sequence ID" value="MFD2832393.1"/>
    <property type="molecule type" value="Genomic_DNA"/>
</dbReference>
<dbReference type="InterPro" id="IPR010559">
    <property type="entry name" value="Sig_transdc_His_kin_internal"/>
</dbReference>
<keyword evidence="2" id="KW-1133">Transmembrane helix</keyword>